<name>A0A087G3W1_ARAAL</name>
<reference evidence="2" key="1">
    <citation type="journal article" date="2015" name="Nat. Plants">
        <title>Genome expansion of Arabis alpina linked with retrotransposition and reduced symmetric DNA methylation.</title>
        <authorList>
            <person name="Willing E.M."/>
            <person name="Rawat V."/>
            <person name="Mandakova T."/>
            <person name="Maumus F."/>
            <person name="James G.V."/>
            <person name="Nordstroem K.J."/>
            <person name="Becker C."/>
            <person name="Warthmann N."/>
            <person name="Chica C."/>
            <person name="Szarzynska B."/>
            <person name="Zytnicki M."/>
            <person name="Albani M.C."/>
            <person name="Kiefer C."/>
            <person name="Bergonzi S."/>
            <person name="Castaings L."/>
            <person name="Mateos J.L."/>
            <person name="Berns M.C."/>
            <person name="Bujdoso N."/>
            <person name="Piofczyk T."/>
            <person name="de Lorenzo L."/>
            <person name="Barrero-Sicilia C."/>
            <person name="Mateos I."/>
            <person name="Piednoel M."/>
            <person name="Hagmann J."/>
            <person name="Chen-Min-Tao R."/>
            <person name="Iglesias-Fernandez R."/>
            <person name="Schuster S.C."/>
            <person name="Alonso-Blanco C."/>
            <person name="Roudier F."/>
            <person name="Carbonero P."/>
            <person name="Paz-Ares J."/>
            <person name="Davis S.J."/>
            <person name="Pecinka A."/>
            <person name="Quesneville H."/>
            <person name="Colot V."/>
            <person name="Lysak M.A."/>
            <person name="Weigel D."/>
            <person name="Coupland G."/>
            <person name="Schneeberger K."/>
        </authorList>
    </citation>
    <scope>NUCLEOTIDE SEQUENCE [LARGE SCALE GENOMIC DNA]</scope>
    <source>
        <strain evidence="2">cv. Pajares</strain>
    </source>
</reference>
<protein>
    <submittedName>
        <fullName evidence="1">Uncharacterized protein</fullName>
    </submittedName>
</protein>
<dbReference type="Proteomes" id="UP000029120">
    <property type="component" value="Unassembled WGS sequence"/>
</dbReference>
<dbReference type="EMBL" id="KL967588">
    <property type="protein sequence ID" value="KFK24563.1"/>
    <property type="molecule type" value="Genomic_DNA"/>
</dbReference>
<dbReference type="AlphaFoldDB" id="A0A087G3W1"/>
<organism evidence="1 2">
    <name type="scientific">Arabis alpina</name>
    <name type="common">Alpine rock-cress</name>
    <dbReference type="NCBI Taxonomy" id="50452"/>
    <lineage>
        <taxon>Eukaryota</taxon>
        <taxon>Viridiplantae</taxon>
        <taxon>Streptophyta</taxon>
        <taxon>Embryophyta</taxon>
        <taxon>Tracheophyta</taxon>
        <taxon>Spermatophyta</taxon>
        <taxon>Magnoliopsida</taxon>
        <taxon>eudicotyledons</taxon>
        <taxon>Gunneridae</taxon>
        <taxon>Pentapetalae</taxon>
        <taxon>rosids</taxon>
        <taxon>malvids</taxon>
        <taxon>Brassicales</taxon>
        <taxon>Brassicaceae</taxon>
        <taxon>Arabideae</taxon>
        <taxon>Arabis</taxon>
    </lineage>
</organism>
<accession>A0A087G3W1</accession>
<dbReference type="Gramene" id="KFK24563">
    <property type="protein sequence ID" value="KFK24563"/>
    <property type="gene ID" value="AALP_AAs41313U000100"/>
</dbReference>
<evidence type="ECO:0000313" key="2">
    <source>
        <dbReference type="Proteomes" id="UP000029120"/>
    </source>
</evidence>
<sequence>MIVSENDESLTKTCFYQVDHEENPITAIIFQFHTI</sequence>
<proteinExistence type="predicted"/>
<gene>
    <name evidence="1" type="ORF">AALP_AAs41313U000100</name>
</gene>
<evidence type="ECO:0000313" key="1">
    <source>
        <dbReference type="EMBL" id="KFK24563.1"/>
    </source>
</evidence>
<keyword evidence="2" id="KW-1185">Reference proteome</keyword>